<protein>
    <recommendedName>
        <fullName evidence="4">Phospholipase</fullName>
    </recommendedName>
</protein>
<feature type="transmembrane region" description="Helical" evidence="1">
    <location>
        <begin position="6"/>
        <end position="22"/>
    </location>
</feature>
<name>H1DFF1_9BACT</name>
<dbReference type="PATRIC" id="fig|742817.3.peg.1046"/>
<keyword evidence="3" id="KW-1185">Reference proteome</keyword>
<dbReference type="AlphaFoldDB" id="H1DFF1"/>
<evidence type="ECO:0000256" key="1">
    <source>
        <dbReference type="SAM" id="Phobius"/>
    </source>
</evidence>
<dbReference type="HOGENOM" id="CLU_126548_0_0_10"/>
<keyword evidence="1" id="KW-0472">Membrane</keyword>
<dbReference type="GeneID" id="98068580"/>
<dbReference type="EMBL" id="ADMC01000015">
    <property type="protein sequence ID" value="EHP48944.1"/>
    <property type="molecule type" value="Genomic_DNA"/>
</dbReference>
<keyword evidence="1" id="KW-1133">Transmembrane helix</keyword>
<proteinExistence type="predicted"/>
<keyword evidence="1" id="KW-0812">Transmembrane</keyword>
<sequence length="122" mass="13939">MLYIILGIAGLLITVALFTFLFKRKNTAPEEIHAPAEGCCGAHAICEKGLKKIETHIEYFEDEELDAFRGITADQYTDEQIDIFRDILYTLQKEEVADWLISLEKRGINLPLILRQEALDLL</sequence>
<accession>H1DFF1</accession>
<evidence type="ECO:0008006" key="4">
    <source>
        <dbReference type="Google" id="ProtNLM"/>
    </source>
</evidence>
<dbReference type="RefSeq" id="WP_009136135.1">
    <property type="nucleotide sequence ID" value="NZ_JH594596.1"/>
</dbReference>
<reference evidence="2 3" key="1">
    <citation type="submission" date="2012-01" db="EMBL/GenBank/DDBJ databases">
        <title>The Genome Sequence of Odoribacter laneus YIT 12061.</title>
        <authorList>
            <consortium name="The Broad Institute Genome Sequencing Platform"/>
            <person name="Earl A."/>
            <person name="Ward D."/>
            <person name="Feldgarden M."/>
            <person name="Gevers D."/>
            <person name="Morotomi M."/>
            <person name="Young S.K."/>
            <person name="Zeng Q."/>
            <person name="Gargeya S."/>
            <person name="Fitzgerald M."/>
            <person name="Haas B."/>
            <person name="Abouelleil A."/>
            <person name="Alvarado L."/>
            <person name="Arachchi H.M."/>
            <person name="Berlin A."/>
            <person name="Chapman S.B."/>
            <person name="Gearin G."/>
            <person name="Goldberg J."/>
            <person name="Griggs A."/>
            <person name="Gujja S."/>
            <person name="Hansen M."/>
            <person name="Heiman D."/>
            <person name="Howarth C."/>
            <person name="Larimer J."/>
            <person name="Lui A."/>
            <person name="MacDonald P.J.P."/>
            <person name="McCowen C."/>
            <person name="Montmayeur A."/>
            <person name="Murphy C."/>
            <person name="Neiman D."/>
            <person name="Pearson M."/>
            <person name="Priest M."/>
            <person name="Roberts A."/>
            <person name="Saif S."/>
            <person name="Shea T."/>
            <person name="Sisk P."/>
            <person name="Stolte C."/>
            <person name="Sykes S."/>
            <person name="Wortman J."/>
            <person name="Nusbaum C."/>
            <person name="Birren B."/>
        </authorList>
    </citation>
    <scope>NUCLEOTIDE SEQUENCE [LARGE SCALE GENOMIC DNA]</scope>
    <source>
        <strain evidence="2 3">YIT 12061</strain>
    </source>
</reference>
<organism evidence="2 3">
    <name type="scientific">Odoribacter laneus YIT 12061</name>
    <dbReference type="NCBI Taxonomy" id="742817"/>
    <lineage>
        <taxon>Bacteria</taxon>
        <taxon>Pseudomonadati</taxon>
        <taxon>Bacteroidota</taxon>
        <taxon>Bacteroidia</taxon>
        <taxon>Bacteroidales</taxon>
        <taxon>Odoribacteraceae</taxon>
        <taxon>Odoribacter</taxon>
    </lineage>
</organism>
<dbReference type="eggNOG" id="ENOG5032R1E">
    <property type="taxonomic scope" value="Bacteria"/>
</dbReference>
<comment type="caution">
    <text evidence="2">The sequence shown here is derived from an EMBL/GenBank/DDBJ whole genome shotgun (WGS) entry which is preliminary data.</text>
</comment>
<evidence type="ECO:0000313" key="2">
    <source>
        <dbReference type="EMBL" id="EHP48944.1"/>
    </source>
</evidence>
<dbReference type="Proteomes" id="UP000004892">
    <property type="component" value="Unassembled WGS sequence"/>
</dbReference>
<dbReference type="STRING" id="742817.HMPREF9449_00987"/>
<evidence type="ECO:0000313" key="3">
    <source>
        <dbReference type="Proteomes" id="UP000004892"/>
    </source>
</evidence>
<gene>
    <name evidence="2" type="ORF">HMPREF9449_00987</name>
</gene>